<dbReference type="AlphaFoldDB" id="A0A067QC84"/>
<dbReference type="EMBL" id="KL197709">
    <property type="protein sequence ID" value="KDQ64678.1"/>
    <property type="molecule type" value="Genomic_DNA"/>
</dbReference>
<sequence length="1032" mass="109684">MSSTRLRTASQPLLVSNPPVSSSASLPRPNIARQDTDRILSYYQSSDAGRDYHPPSSGNRNEASSRRQRQMSSGTNTPSDYSSDYDDVPTTTDQESRISEPVATGTHRRRPSQPSEGGADKRRLAIVELDSSASSVHRQRSFHTKGANSESTMSRSGSLLTRRGLDAHLRGLALVAPPDASPKTYTNLTPPPTAPARSFDVGNTQARTGSISSHHRSASEVPKPSKFSGVRHKTSRDVGIVGTSPVVATTQRPNSASSRPSKGASVGKETLKPPIFQMPQSRSSSPGVASDMSDNDARTTTQHSQDRAPSAFSLMKQNAPFPTPSIGEGKDVHVGVAGPVVVGLNENIWGRSATSRDADLKLHSITNIQSSSQPARSTVSELSTTSKSSYLHYKPGVHATAGPLPPPPRAIFDIDTSSPPPPRPPRLHSPPPPSTSRRRGDTEAVKQPLQVPESKPTFLSPESSKPLLRRANSDFSIIAVSDNNSTDQIDQPQTLSEPGHDAPSHAPSQPSLPPLPTHFREGAFPPSKFTEAPESAHPQADPVPQETQEMPLPVVPETVAGQSPEVKNTSADVPIPTVIEPPLQTLTKEPDRLAGLDLRREKSWASMSMGNDVSHMTMSSEGETASSSTHSSSAEVRVSRSLSVGNRGAPSLPSAPEKIFKGALTNLKRFSSLPRTPSIISDKKSSEQSLLRSSRIPSPSTLPPLPPSAPKIKSTWPAAMNCGDVLSKRSALDRAIGYAQKINELGRHDCGLGDWVAATRLKGTPRGSASRFGLSPYGPVGPSSRGFTGQPRHTSHGSQGSEATFPIRSDAYTATDLSVRSADDMSLPNGPPPTLPYPSLAISPPTRLTTNVGSPGSLRSPQSPARALGGGFFASIGRKASVRKAGTAPNSPQTSNRLLIKTPPSISSRSGLPSDHPVPGGPRAAPGRVQRSQTIALATISDKEPLQVKASNLTRRQSSAGKRPSFFGGSRSAPPAPNDSDPEFIRQVNKLQDLLPHAERDILAGYLRRAGQDIVAIGQYLEDEKNGSIKRG</sequence>
<reference evidence="3" key="1">
    <citation type="journal article" date="2014" name="Proc. Natl. Acad. Sci. U.S.A.">
        <title>Extensive sampling of basidiomycete genomes demonstrates inadequacy of the white-rot/brown-rot paradigm for wood decay fungi.</title>
        <authorList>
            <person name="Riley R."/>
            <person name="Salamov A.A."/>
            <person name="Brown D.W."/>
            <person name="Nagy L.G."/>
            <person name="Floudas D."/>
            <person name="Held B.W."/>
            <person name="Levasseur A."/>
            <person name="Lombard V."/>
            <person name="Morin E."/>
            <person name="Otillar R."/>
            <person name="Lindquist E.A."/>
            <person name="Sun H."/>
            <person name="LaButti K.M."/>
            <person name="Schmutz J."/>
            <person name="Jabbour D."/>
            <person name="Luo H."/>
            <person name="Baker S.E."/>
            <person name="Pisabarro A.G."/>
            <person name="Walton J.D."/>
            <person name="Blanchette R.A."/>
            <person name="Henrissat B."/>
            <person name="Martin F."/>
            <person name="Cullen D."/>
            <person name="Hibbett D.S."/>
            <person name="Grigoriev I.V."/>
        </authorList>
    </citation>
    <scope>NUCLEOTIDE SEQUENCE [LARGE SCALE GENOMIC DNA]</scope>
    <source>
        <strain evidence="3">MUCL 33604</strain>
    </source>
</reference>
<organism evidence="2 3">
    <name type="scientific">Jaapia argillacea MUCL 33604</name>
    <dbReference type="NCBI Taxonomy" id="933084"/>
    <lineage>
        <taxon>Eukaryota</taxon>
        <taxon>Fungi</taxon>
        <taxon>Dikarya</taxon>
        <taxon>Basidiomycota</taxon>
        <taxon>Agaricomycotina</taxon>
        <taxon>Agaricomycetes</taxon>
        <taxon>Agaricomycetidae</taxon>
        <taxon>Jaapiales</taxon>
        <taxon>Jaapiaceae</taxon>
        <taxon>Jaapia</taxon>
    </lineage>
</organism>
<dbReference type="OrthoDB" id="2413468at2759"/>
<keyword evidence="3" id="KW-1185">Reference proteome</keyword>
<feature type="compositionally biased region" description="Pro residues" evidence="1">
    <location>
        <begin position="418"/>
        <end position="434"/>
    </location>
</feature>
<feature type="region of interest" description="Disordered" evidence="1">
    <location>
        <begin position="1"/>
        <end position="159"/>
    </location>
</feature>
<feature type="compositionally biased region" description="Low complexity" evidence="1">
    <location>
        <begin position="689"/>
        <end position="699"/>
    </location>
</feature>
<feature type="region of interest" description="Disordered" evidence="1">
    <location>
        <begin position="675"/>
        <end position="710"/>
    </location>
</feature>
<protein>
    <recommendedName>
        <fullName evidence="4">CUE domain-containing protein</fullName>
    </recommendedName>
</protein>
<evidence type="ECO:0000313" key="3">
    <source>
        <dbReference type="Proteomes" id="UP000027265"/>
    </source>
</evidence>
<feature type="compositionally biased region" description="Polar residues" evidence="1">
    <location>
        <begin position="278"/>
        <end position="287"/>
    </location>
</feature>
<feature type="compositionally biased region" description="Polar residues" evidence="1">
    <location>
        <begin position="246"/>
        <end position="260"/>
    </location>
</feature>
<dbReference type="Proteomes" id="UP000027265">
    <property type="component" value="Unassembled WGS sequence"/>
</dbReference>
<feature type="region of interest" description="Disordered" evidence="1">
    <location>
        <begin position="607"/>
        <end position="656"/>
    </location>
</feature>
<feature type="region of interest" description="Disordered" evidence="1">
    <location>
        <begin position="397"/>
        <end position="594"/>
    </location>
</feature>
<evidence type="ECO:0000313" key="2">
    <source>
        <dbReference type="EMBL" id="KDQ64678.1"/>
    </source>
</evidence>
<feature type="compositionally biased region" description="Low complexity" evidence="1">
    <location>
        <begin position="75"/>
        <end position="93"/>
    </location>
</feature>
<dbReference type="STRING" id="933084.A0A067QC84"/>
<feature type="compositionally biased region" description="Low complexity" evidence="1">
    <location>
        <begin position="616"/>
        <end position="635"/>
    </location>
</feature>
<feature type="compositionally biased region" description="Pro residues" evidence="1">
    <location>
        <begin position="700"/>
        <end position="709"/>
    </location>
</feature>
<proteinExistence type="predicted"/>
<evidence type="ECO:0000256" key="1">
    <source>
        <dbReference type="SAM" id="MobiDB-lite"/>
    </source>
</evidence>
<feature type="compositionally biased region" description="Polar residues" evidence="1">
    <location>
        <begin position="481"/>
        <end position="496"/>
    </location>
</feature>
<feature type="region of interest" description="Disordered" evidence="1">
    <location>
        <begin position="175"/>
        <end position="309"/>
    </location>
</feature>
<feature type="compositionally biased region" description="Low complexity" evidence="1">
    <location>
        <begin position="10"/>
        <end position="27"/>
    </location>
</feature>
<dbReference type="InParanoid" id="A0A067QC84"/>
<feature type="compositionally biased region" description="Low complexity" evidence="1">
    <location>
        <begin position="917"/>
        <end position="929"/>
    </location>
</feature>
<feature type="region of interest" description="Disordered" evidence="1">
    <location>
        <begin position="948"/>
        <end position="983"/>
    </location>
</feature>
<feature type="compositionally biased region" description="Polar residues" evidence="1">
    <location>
        <begin position="888"/>
        <end position="897"/>
    </location>
</feature>
<name>A0A067QC84_9AGAM</name>
<feature type="compositionally biased region" description="Polar residues" evidence="1">
    <location>
        <begin position="949"/>
        <end position="960"/>
    </location>
</feature>
<feature type="region of interest" description="Disordered" evidence="1">
    <location>
        <begin position="821"/>
        <end position="870"/>
    </location>
</feature>
<evidence type="ECO:0008006" key="4">
    <source>
        <dbReference type="Google" id="ProtNLM"/>
    </source>
</evidence>
<dbReference type="HOGENOM" id="CLU_012232_0_0_1"/>
<gene>
    <name evidence="2" type="ORF">JAAARDRAFT_28315</name>
</gene>
<feature type="compositionally biased region" description="Polar residues" evidence="1">
    <location>
        <begin position="846"/>
        <end position="863"/>
    </location>
</feature>
<feature type="region of interest" description="Disordered" evidence="1">
    <location>
        <begin position="767"/>
        <end position="808"/>
    </location>
</feature>
<accession>A0A067QC84</accession>
<feature type="region of interest" description="Disordered" evidence="1">
    <location>
        <begin position="883"/>
        <end position="930"/>
    </location>
</feature>
<feature type="compositionally biased region" description="Polar residues" evidence="1">
    <location>
        <begin position="201"/>
        <end position="212"/>
    </location>
</feature>
<feature type="compositionally biased region" description="Polar residues" evidence="1">
    <location>
        <begin position="146"/>
        <end position="159"/>
    </location>
</feature>